<evidence type="ECO:0000313" key="3">
    <source>
        <dbReference type="Proteomes" id="UP000061587"/>
    </source>
</evidence>
<evidence type="ECO:0000313" key="2">
    <source>
        <dbReference type="EMBL" id="MBU9140617.1"/>
    </source>
</evidence>
<evidence type="ECO:0000313" key="1">
    <source>
        <dbReference type="EMBL" id="ALK84441.1"/>
    </source>
</evidence>
<dbReference type="PATRIC" id="fig|821.40.peg.2198"/>
<accession>A0A0P0LGA9</accession>
<sequence length="114" mass="13449">MEKYMAKAAYAFLTGRPYGIRLDFKHKGFALFNHNMNELGNHLPGRLETLPLEDFDVEDIPQCGEHIVRKENITDIFFYDEKSNPYSDNRVDMEKLKAYNKYIYPLSLILNRNL</sequence>
<reference evidence="3" key="1">
    <citation type="submission" date="2015-10" db="EMBL/GenBank/DDBJ databases">
        <title>Extensive mobilome-driven genome diversification in gut-associated Bacteroides vulgatus mpk.</title>
        <authorList>
            <person name="Beier S."/>
            <person name="Lange A."/>
            <person name="Huson D.H."/>
            <person name="Frick J.-S."/>
            <person name="Autenrieth I.B."/>
        </authorList>
    </citation>
    <scope>NUCLEOTIDE SEQUENCE [LARGE SCALE GENOMIC DNA]</scope>
    <source>
        <strain evidence="3">mpk</strain>
    </source>
</reference>
<reference evidence="2" key="3">
    <citation type="submission" date="2021-06" db="EMBL/GenBank/DDBJ databases">
        <title>Collection of gut derived symbiotic bacterial strains cultured from healthy donors.</title>
        <authorList>
            <person name="Lin H."/>
            <person name="Littmann E."/>
            <person name="Pamer E.G."/>
        </authorList>
    </citation>
    <scope>NUCLEOTIDE SEQUENCE</scope>
    <source>
        <strain evidence="2">MSK.6.33</strain>
    </source>
</reference>
<dbReference type="RefSeq" id="WP_057098985.1">
    <property type="nucleotide sequence ID" value="NZ_JAHPYS010000051.1"/>
</dbReference>
<organism evidence="1 3">
    <name type="scientific">Phocaeicola vulgatus</name>
    <name type="common">Bacteroides vulgatus</name>
    <dbReference type="NCBI Taxonomy" id="821"/>
    <lineage>
        <taxon>Bacteria</taxon>
        <taxon>Pseudomonadati</taxon>
        <taxon>Bacteroidota</taxon>
        <taxon>Bacteroidia</taxon>
        <taxon>Bacteroidales</taxon>
        <taxon>Bacteroidaceae</taxon>
        <taxon>Phocaeicola</taxon>
    </lineage>
</organism>
<dbReference type="EMBL" id="JAHPYS010000051">
    <property type="protein sequence ID" value="MBU9140617.1"/>
    <property type="molecule type" value="Genomic_DNA"/>
</dbReference>
<proteinExistence type="predicted"/>
<dbReference type="AlphaFoldDB" id="A0A0P0LGA9"/>
<gene>
    <name evidence="1" type="ORF">BvMPK_1839</name>
    <name evidence="2" type="ORF">KTG10_18100</name>
</gene>
<reference evidence="1 3" key="2">
    <citation type="journal article" date="2016" name="Genome Biol. Evol.">
        <title>Extensive mobilome-driven genome diversification in mouse gut-associated Bacteroides vulgatus mpk.</title>
        <authorList>
            <person name="Lange A."/>
            <person name="Beier S."/>
            <person name="Steimle A."/>
            <person name="Autenrieth I.B."/>
            <person name="Huson D.H."/>
            <person name="Frick J.S."/>
        </authorList>
    </citation>
    <scope>NUCLEOTIDE SEQUENCE [LARGE SCALE GENOMIC DNA]</scope>
    <source>
        <strain evidence="1">Mpk</strain>
        <strain evidence="3">mpk</strain>
    </source>
</reference>
<dbReference type="Proteomes" id="UP000736888">
    <property type="component" value="Unassembled WGS sequence"/>
</dbReference>
<dbReference type="Proteomes" id="UP000061587">
    <property type="component" value="Chromosome"/>
</dbReference>
<name>A0A0P0LGA9_PHOVU</name>
<protein>
    <submittedName>
        <fullName evidence="1">Uncharacterized protein</fullName>
    </submittedName>
</protein>
<dbReference type="EMBL" id="CP013020">
    <property type="protein sequence ID" value="ALK84441.1"/>
    <property type="molecule type" value="Genomic_DNA"/>
</dbReference>